<dbReference type="Proteomes" id="UP000472263">
    <property type="component" value="Chromosome 9"/>
</dbReference>
<keyword evidence="2" id="KW-1185">Reference proteome</keyword>
<organism evidence="1 2">
    <name type="scientific">Myripristis murdjan</name>
    <name type="common">pinecone soldierfish</name>
    <dbReference type="NCBI Taxonomy" id="586833"/>
    <lineage>
        <taxon>Eukaryota</taxon>
        <taxon>Metazoa</taxon>
        <taxon>Chordata</taxon>
        <taxon>Craniata</taxon>
        <taxon>Vertebrata</taxon>
        <taxon>Euteleostomi</taxon>
        <taxon>Actinopterygii</taxon>
        <taxon>Neopterygii</taxon>
        <taxon>Teleostei</taxon>
        <taxon>Neoteleostei</taxon>
        <taxon>Acanthomorphata</taxon>
        <taxon>Holocentriformes</taxon>
        <taxon>Holocentridae</taxon>
        <taxon>Myripristis</taxon>
    </lineage>
</organism>
<reference evidence="1" key="1">
    <citation type="submission" date="2019-06" db="EMBL/GenBank/DDBJ databases">
        <authorList>
            <consortium name="Wellcome Sanger Institute Data Sharing"/>
        </authorList>
    </citation>
    <scope>NUCLEOTIDE SEQUENCE [LARGE SCALE GENOMIC DNA]</scope>
</reference>
<accession>A0A667Y1S6</accession>
<proteinExistence type="predicted"/>
<evidence type="ECO:0000313" key="1">
    <source>
        <dbReference type="Ensembl" id="ENSMMDP00005020483.1"/>
    </source>
</evidence>
<sequence>MCIYTTWYVTDEQKHDCVVYTPEQKNKKNTNQTSIIFIAFAVKIKTHEGQCPVCFSGDRRGSACSLSILSPAYVLPVNPSFLLNPVFPHS</sequence>
<dbReference type="AlphaFoldDB" id="A0A667Y1S6"/>
<evidence type="ECO:0000313" key="2">
    <source>
        <dbReference type="Proteomes" id="UP000472263"/>
    </source>
</evidence>
<reference evidence="1" key="3">
    <citation type="submission" date="2025-09" db="UniProtKB">
        <authorList>
            <consortium name="Ensembl"/>
        </authorList>
    </citation>
    <scope>IDENTIFICATION</scope>
</reference>
<reference evidence="1" key="2">
    <citation type="submission" date="2025-08" db="UniProtKB">
        <authorList>
            <consortium name="Ensembl"/>
        </authorList>
    </citation>
    <scope>IDENTIFICATION</scope>
</reference>
<dbReference type="Ensembl" id="ENSMMDT00005020960.1">
    <property type="protein sequence ID" value="ENSMMDP00005020483.1"/>
    <property type="gene ID" value="ENSMMDG00005010074.1"/>
</dbReference>
<dbReference type="InParanoid" id="A0A667Y1S6"/>
<name>A0A667Y1S6_9TELE</name>
<protein>
    <submittedName>
        <fullName evidence="1">Uncharacterized protein</fullName>
    </submittedName>
</protein>